<protein>
    <submittedName>
        <fullName evidence="3">Transcriptional regulator</fullName>
    </submittedName>
</protein>
<dbReference type="AlphaFoldDB" id="A0A175RFY9"/>
<dbReference type="PANTHER" id="PTHR37318:SF1">
    <property type="entry name" value="BSL7504 PROTEIN"/>
    <property type="match status" value="1"/>
</dbReference>
<dbReference type="PATRIC" id="fig|401562.3.peg.2808"/>
<dbReference type="RefSeq" id="WP_058602502.1">
    <property type="nucleotide sequence ID" value="NZ_LDPZ01000033.1"/>
</dbReference>
<dbReference type="OrthoDB" id="5521380at2"/>
<evidence type="ECO:0000313" key="3">
    <source>
        <dbReference type="EMBL" id="KTR02193.1"/>
    </source>
</evidence>
<organism evidence="3 5">
    <name type="scientific">Aureimonas ureilytica</name>
    <dbReference type="NCBI Taxonomy" id="401562"/>
    <lineage>
        <taxon>Bacteria</taxon>
        <taxon>Pseudomonadati</taxon>
        <taxon>Pseudomonadota</taxon>
        <taxon>Alphaproteobacteria</taxon>
        <taxon>Hyphomicrobiales</taxon>
        <taxon>Aurantimonadaceae</taxon>
        <taxon>Aureimonas</taxon>
    </lineage>
</organism>
<dbReference type="PANTHER" id="PTHR37318">
    <property type="entry name" value="BSL7504 PROTEIN"/>
    <property type="match status" value="1"/>
</dbReference>
<feature type="domain" description="Winged helix DNA-binding" evidence="1">
    <location>
        <begin position="24"/>
        <end position="103"/>
    </location>
</feature>
<evidence type="ECO:0000313" key="2">
    <source>
        <dbReference type="EMBL" id="KTQ91799.1"/>
    </source>
</evidence>
<keyword evidence="5" id="KW-1185">Reference proteome</keyword>
<dbReference type="Gene3D" id="1.10.10.10">
    <property type="entry name" value="Winged helix-like DNA-binding domain superfamily/Winged helix DNA-binding domain"/>
    <property type="match status" value="1"/>
</dbReference>
<name>A0A175RFY9_9HYPH</name>
<dbReference type="GO" id="GO:0006355">
    <property type="term" value="P:regulation of DNA-templated transcription"/>
    <property type="evidence" value="ECO:0007669"/>
    <property type="project" value="UniProtKB-ARBA"/>
</dbReference>
<dbReference type="Proteomes" id="UP000078272">
    <property type="component" value="Unassembled WGS sequence"/>
</dbReference>
<dbReference type="SUPFAM" id="SSF46785">
    <property type="entry name" value="Winged helix' DNA-binding domain"/>
    <property type="match status" value="1"/>
</dbReference>
<dbReference type="InterPro" id="IPR036388">
    <property type="entry name" value="WH-like_DNA-bd_sf"/>
</dbReference>
<dbReference type="EMBL" id="LDPZ01000033">
    <property type="protein sequence ID" value="KTQ91799.1"/>
    <property type="molecule type" value="Genomic_DNA"/>
</dbReference>
<accession>A0A175RFY9</accession>
<dbReference type="STRING" id="401562.NS365_22390"/>
<dbReference type="Proteomes" id="UP000078529">
    <property type="component" value="Unassembled WGS sequence"/>
</dbReference>
<reference evidence="4 5" key="1">
    <citation type="journal article" date="2016" name="Front. Microbiol.">
        <title>Genomic Resource of Rice Seed Associated Bacteria.</title>
        <authorList>
            <person name="Midha S."/>
            <person name="Bansal K."/>
            <person name="Sharma S."/>
            <person name="Kumar N."/>
            <person name="Patil P.P."/>
            <person name="Chaudhry V."/>
            <person name="Patil P.B."/>
        </authorList>
    </citation>
    <scope>NUCLEOTIDE SEQUENCE [LARGE SCALE GENOMIC DNA]</scope>
    <source>
        <strain evidence="2 4">NS226</strain>
        <strain evidence="3 5">NS365</strain>
    </source>
</reference>
<dbReference type="Pfam" id="PF13601">
    <property type="entry name" value="HTH_34"/>
    <property type="match status" value="1"/>
</dbReference>
<dbReference type="InterPro" id="IPR011991">
    <property type="entry name" value="ArsR-like_HTH"/>
</dbReference>
<sequence length="122" mass="13210">MPGSETSAPFAYDGLDRVIHEKARLGVMTSLAGQPKGLGFADLKRLCGLTDGNLSRHLQVLEEAGFVRIDKSFSGKRPVTTCFLTEKGRKSFLDYLAILEQVVRDAASASKRGQTDLSPKPA</sequence>
<dbReference type="InterPro" id="IPR036390">
    <property type="entry name" value="WH_DNA-bd_sf"/>
</dbReference>
<dbReference type="EMBL" id="LDQA01000087">
    <property type="protein sequence ID" value="KTR02193.1"/>
    <property type="molecule type" value="Genomic_DNA"/>
</dbReference>
<dbReference type="CDD" id="cd00090">
    <property type="entry name" value="HTH_ARSR"/>
    <property type="match status" value="1"/>
</dbReference>
<proteinExistence type="predicted"/>
<evidence type="ECO:0000313" key="4">
    <source>
        <dbReference type="Proteomes" id="UP000078272"/>
    </source>
</evidence>
<comment type="caution">
    <text evidence="3">The sequence shown here is derived from an EMBL/GenBank/DDBJ whole genome shotgun (WGS) entry which is preliminary data.</text>
</comment>
<evidence type="ECO:0000313" key="5">
    <source>
        <dbReference type="Proteomes" id="UP000078529"/>
    </source>
</evidence>
<dbReference type="InterPro" id="IPR027395">
    <property type="entry name" value="WH_DNA-bd_dom"/>
</dbReference>
<gene>
    <name evidence="2" type="ORF">NS226_15500</name>
    <name evidence="3" type="ORF">NS365_22390</name>
</gene>
<evidence type="ECO:0000259" key="1">
    <source>
        <dbReference type="Pfam" id="PF13601"/>
    </source>
</evidence>